<proteinExistence type="inferred from homology"/>
<evidence type="ECO:0000259" key="10">
    <source>
        <dbReference type="Pfam" id="PF08271"/>
    </source>
</evidence>
<dbReference type="InterPro" id="IPR000812">
    <property type="entry name" value="TFIIB"/>
</dbReference>
<name>A0AAW4PGZ7_9EURY</name>
<keyword evidence="12" id="KW-1185">Reference proteome</keyword>
<dbReference type="InterPro" id="IPR023486">
    <property type="entry name" value="TFIIB_CS"/>
</dbReference>
<dbReference type="AlphaFoldDB" id="A0AAW4PGZ7"/>
<dbReference type="CDD" id="cd00043">
    <property type="entry name" value="CYCLIN_SF"/>
    <property type="match status" value="1"/>
</dbReference>
<dbReference type="GO" id="GO:0008270">
    <property type="term" value="F:zinc ion binding"/>
    <property type="evidence" value="ECO:0007669"/>
    <property type="project" value="UniProtKB-KW"/>
</dbReference>
<feature type="domain" description="Transcription factor TFIIB cyclin-like" evidence="9">
    <location>
        <begin position="113"/>
        <end position="199"/>
    </location>
</feature>
<evidence type="ECO:0000256" key="4">
    <source>
        <dbReference type="ARBA" id="ARBA00022771"/>
    </source>
</evidence>
<keyword evidence="7" id="KW-0804">Transcription</keyword>
<feature type="compositionally biased region" description="Polar residues" evidence="8">
    <location>
        <begin position="80"/>
        <end position="90"/>
    </location>
</feature>
<dbReference type="PROSITE" id="PS00782">
    <property type="entry name" value="TFIIB"/>
    <property type="match status" value="1"/>
</dbReference>
<accession>A0AAW4PGZ7</accession>
<dbReference type="Pfam" id="PF08271">
    <property type="entry name" value="Zn_Ribbon_TF"/>
    <property type="match status" value="1"/>
</dbReference>
<dbReference type="GO" id="GO:0097550">
    <property type="term" value="C:transcription preinitiation complex"/>
    <property type="evidence" value="ECO:0007669"/>
    <property type="project" value="TreeGrafter"/>
</dbReference>
<dbReference type="PANTHER" id="PTHR11618:SF13">
    <property type="entry name" value="TRANSCRIPTION INITIATION FACTOR IIB"/>
    <property type="match status" value="1"/>
</dbReference>
<evidence type="ECO:0000256" key="1">
    <source>
        <dbReference type="ARBA" id="ARBA00010857"/>
    </source>
</evidence>
<dbReference type="Gene3D" id="1.10.472.170">
    <property type="match status" value="1"/>
</dbReference>
<dbReference type="GO" id="GO:0070897">
    <property type="term" value="P:transcription preinitiation complex assembly"/>
    <property type="evidence" value="ECO:0007669"/>
    <property type="project" value="InterPro"/>
</dbReference>
<feature type="compositionally biased region" description="Basic residues" evidence="8">
    <location>
        <begin position="91"/>
        <end position="105"/>
    </location>
</feature>
<sequence>MSSRTLQRRESSVSTQYCPECNGDLVQTNQETHCESCGLVVEDSPVDYGPEWRSFDRAERKRTGAPQTVTMHDGGLSTKVGFSSEGNISPQKRRRLNRQRRLHSRSKFESKRDRNLAHGLGEIRRLVGALEYGQSVRKQASKLFEQAQNENLLVGRSIESGAAAAVYVACRCNTVVQMDEIATNARCSKAAVWNAYRAFQTELEIPIPAQRPVEWVPKVFSELPRDVPISVKQDATRVAERATESAEINGGPVGIAVACVYLASEQADIRLTQTTLSDAMDVSVKTLRTWFQRLQQIDAV</sequence>
<dbReference type="EMBL" id="RKLT01000011">
    <property type="protein sequence ID" value="MBX0296908.1"/>
    <property type="molecule type" value="Genomic_DNA"/>
</dbReference>
<comment type="similarity">
    <text evidence="1">Belongs to the TFIIB family.</text>
</comment>
<evidence type="ECO:0000313" key="11">
    <source>
        <dbReference type="EMBL" id="MBX0296908.1"/>
    </source>
</evidence>
<dbReference type="Proteomes" id="UP001430455">
    <property type="component" value="Unassembled WGS sequence"/>
</dbReference>
<evidence type="ECO:0000256" key="7">
    <source>
        <dbReference type="ARBA" id="ARBA00023163"/>
    </source>
</evidence>
<evidence type="ECO:0000256" key="8">
    <source>
        <dbReference type="SAM" id="MobiDB-lite"/>
    </source>
</evidence>
<keyword evidence="4" id="KW-0479">Metal-binding</keyword>
<evidence type="ECO:0000256" key="3">
    <source>
        <dbReference type="ARBA" id="ARBA00022737"/>
    </source>
</evidence>
<evidence type="ECO:0000256" key="2">
    <source>
        <dbReference type="ARBA" id="ARBA00013932"/>
    </source>
</evidence>
<comment type="caution">
    <text evidence="11">The sequence shown here is derived from an EMBL/GenBank/DDBJ whole genome shotgun (WGS) entry which is preliminary data.</text>
</comment>
<evidence type="ECO:0000256" key="5">
    <source>
        <dbReference type="ARBA" id="ARBA00022833"/>
    </source>
</evidence>
<evidence type="ECO:0000313" key="12">
    <source>
        <dbReference type="Proteomes" id="UP001430455"/>
    </source>
</evidence>
<feature type="domain" description="TFIIB-type" evidence="10">
    <location>
        <begin position="17"/>
        <end position="55"/>
    </location>
</feature>
<keyword evidence="3" id="KW-0677">Repeat</keyword>
<dbReference type="SUPFAM" id="SSF57783">
    <property type="entry name" value="Zinc beta-ribbon"/>
    <property type="match status" value="1"/>
</dbReference>
<keyword evidence="6" id="KW-0805">Transcription regulation</keyword>
<evidence type="ECO:0000259" key="9">
    <source>
        <dbReference type="Pfam" id="PF00382"/>
    </source>
</evidence>
<dbReference type="RefSeq" id="WP_220581498.1">
    <property type="nucleotide sequence ID" value="NZ_RKLT01000011.1"/>
</dbReference>
<reference evidence="11 12" key="1">
    <citation type="submission" date="2021-06" db="EMBL/GenBank/DDBJ databases">
        <title>Halomicroarcula sp. a new haloarchaeum isolated from saline soil.</title>
        <authorList>
            <person name="Duran-Viseras A."/>
            <person name="Sanchez-Porro C."/>
            <person name="Ventosa A."/>
        </authorList>
    </citation>
    <scope>NUCLEOTIDE SEQUENCE [LARGE SCALE GENOMIC DNA]</scope>
    <source>
        <strain evidence="11 12">F27</strain>
    </source>
</reference>
<dbReference type="InterPro" id="IPR036915">
    <property type="entry name" value="Cyclin-like_sf"/>
</dbReference>
<dbReference type="PANTHER" id="PTHR11618">
    <property type="entry name" value="TRANSCRIPTION INITIATION FACTOR IIB-RELATED"/>
    <property type="match status" value="1"/>
</dbReference>
<keyword evidence="4" id="KW-0863">Zinc-finger</keyword>
<dbReference type="GO" id="GO:0017025">
    <property type="term" value="F:TBP-class protein binding"/>
    <property type="evidence" value="ECO:0007669"/>
    <property type="project" value="InterPro"/>
</dbReference>
<feature type="region of interest" description="Disordered" evidence="8">
    <location>
        <begin position="60"/>
        <end position="111"/>
    </location>
</feature>
<dbReference type="PRINTS" id="PR00685">
    <property type="entry name" value="TIFACTORIIB"/>
</dbReference>
<dbReference type="SUPFAM" id="SSF47954">
    <property type="entry name" value="Cyclin-like"/>
    <property type="match status" value="2"/>
</dbReference>
<dbReference type="Pfam" id="PF00382">
    <property type="entry name" value="TFIIB"/>
    <property type="match status" value="2"/>
</dbReference>
<dbReference type="Gene3D" id="1.10.472.10">
    <property type="entry name" value="Cyclin-like"/>
    <property type="match status" value="1"/>
</dbReference>
<dbReference type="InterPro" id="IPR013150">
    <property type="entry name" value="TFIIB_cyclin"/>
</dbReference>
<feature type="domain" description="Transcription factor TFIIB cyclin-like" evidence="9">
    <location>
        <begin position="226"/>
        <end position="295"/>
    </location>
</feature>
<gene>
    <name evidence="11" type="ORF">EGH23_18680</name>
</gene>
<protein>
    <recommendedName>
        <fullName evidence="2">Transcription initiation factor IIB</fullName>
    </recommendedName>
</protein>
<dbReference type="InterPro" id="IPR013137">
    <property type="entry name" value="Znf_TFIIB"/>
</dbReference>
<organism evidence="11 12">
    <name type="scientific">Haloarcula nitratireducens</name>
    <dbReference type="NCBI Taxonomy" id="2487749"/>
    <lineage>
        <taxon>Archaea</taxon>
        <taxon>Methanobacteriati</taxon>
        <taxon>Methanobacteriota</taxon>
        <taxon>Stenosarchaea group</taxon>
        <taxon>Halobacteria</taxon>
        <taxon>Halobacteriales</taxon>
        <taxon>Haloarculaceae</taxon>
        <taxon>Haloarcula</taxon>
    </lineage>
</organism>
<evidence type="ECO:0000256" key="6">
    <source>
        <dbReference type="ARBA" id="ARBA00023015"/>
    </source>
</evidence>
<keyword evidence="5" id="KW-0862">Zinc</keyword>